<dbReference type="InterPro" id="IPR058245">
    <property type="entry name" value="NreC/VraR/RcsB-like_REC"/>
</dbReference>
<dbReference type="CDD" id="cd06170">
    <property type="entry name" value="LuxR_C_like"/>
    <property type="match status" value="1"/>
</dbReference>
<reference evidence="6 7" key="1">
    <citation type="submission" date="2021-03" db="EMBL/GenBank/DDBJ databases">
        <title>Human Oral Microbial Genomes.</title>
        <authorList>
            <person name="Johnston C.D."/>
            <person name="Chen T."/>
            <person name="Dewhirst F.E."/>
        </authorList>
    </citation>
    <scope>NUCLEOTIDE SEQUENCE [LARGE SCALE GENOMIC DNA]</scope>
    <source>
        <strain evidence="6 7">DSMZ 100122</strain>
    </source>
</reference>
<dbReference type="InterPro" id="IPR039420">
    <property type="entry name" value="WalR-like"/>
</dbReference>
<dbReference type="CDD" id="cd17535">
    <property type="entry name" value="REC_NarL-like"/>
    <property type="match status" value="1"/>
</dbReference>
<dbReference type="Pfam" id="PF00196">
    <property type="entry name" value="GerE"/>
    <property type="match status" value="1"/>
</dbReference>
<evidence type="ECO:0000259" key="5">
    <source>
        <dbReference type="PROSITE" id="PS50110"/>
    </source>
</evidence>
<proteinExistence type="predicted"/>
<accession>A0ABX7Y5D6</accession>
<keyword evidence="7" id="KW-1185">Reference proteome</keyword>
<evidence type="ECO:0000313" key="6">
    <source>
        <dbReference type="EMBL" id="QUC08282.1"/>
    </source>
</evidence>
<name>A0ABX7Y5D6_9ACTN</name>
<dbReference type="SUPFAM" id="SSF46894">
    <property type="entry name" value="C-terminal effector domain of the bipartite response regulators"/>
    <property type="match status" value="1"/>
</dbReference>
<evidence type="ECO:0000256" key="2">
    <source>
        <dbReference type="ARBA" id="ARBA00023125"/>
    </source>
</evidence>
<feature type="modified residue" description="4-aspartylphosphate" evidence="3">
    <location>
        <position position="58"/>
    </location>
</feature>
<dbReference type="Proteomes" id="UP000678513">
    <property type="component" value="Chromosome"/>
</dbReference>
<dbReference type="Gene3D" id="3.40.50.2300">
    <property type="match status" value="1"/>
</dbReference>
<dbReference type="InterPro" id="IPR016032">
    <property type="entry name" value="Sig_transdc_resp-reg_C-effctor"/>
</dbReference>
<gene>
    <name evidence="6" type="ORF">J5A65_00555</name>
</gene>
<evidence type="ECO:0000256" key="1">
    <source>
        <dbReference type="ARBA" id="ARBA00022553"/>
    </source>
</evidence>
<dbReference type="InterPro" id="IPR011006">
    <property type="entry name" value="CheY-like_superfamily"/>
</dbReference>
<evidence type="ECO:0000256" key="3">
    <source>
        <dbReference type="PROSITE-ProRule" id="PRU00169"/>
    </source>
</evidence>
<dbReference type="SUPFAM" id="SSF52172">
    <property type="entry name" value="CheY-like"/>
    <property type="match status" value="1"/>
</dbReference>
<dbReference type="InterPro" id="IPR000792">
    <property type="entry name" value="Tscrpt_reg_LuxR_C"/>
</dbReference>
<dbReference type="PRINTS" id="PR00038">
    <property type="entry name" value="HTHLUXR"/>
</dbReference>
<dbReference type="RefSeq" id="WP_212323961.1">
    <property type="nucleotide sequence ID" value="NZ_AP024463.1"/>
</dbReference>
<dbReference type="PROSITE" id="PS50043">
    <property type="entry name" value="HTH_LUXR_2"/>
    <property type="match status" value="1"/>
</dbReference>
<protein>
    <submittedName>
        <fullName evidence="6">Response regulator transcription factor</fullName>
    </submittedName>
</protein>
<dbReference type="InterPro" id="IPR001789">
    <property type="entry name" value="Sig_transdc_resp-reg_receiver"/>
</dbReference>
<sequence length="232" mass="25538">MTTQLQRVLVVDDDPLVIEAYRMMLAMTEDFEICAKAHNGREAIRAYTQHQPNITLMDLQMPEMSGPEAIAAICKRDPRAIVVALTTFGTRSHVVAALRAGASGYLMKNLRAGELIDAMRHALAGEMPLSSSIRRMLVNTLLDDDIGPKEPEDMKLTPRELDVLGCLAEGLNNVEIASQLYVSEGSVKQYLSHIGDKLGVRSRTQILVLAIRKRLIDPETGKPADVSTQSKD</sequence>
<dbReference type="PANTHER" id="PTHR43214:SF43">
    <property type="entry name" value="TWO-COMPONENT RESPONSE REGULATOR"/>
    <property type="match status" value="1"/>
</dbReference>
<keyword evidence="1 3" id="KW-0597">Phosphoprotein</keyword>
<dbReference type="EMBL" id="CP072384">
    <property type="protein sequence ID" value="QUC08282.1"/>
    <property type="molecule type" value="Genomic_DNA"/>
</dbReference>
<dbReference type="SMART" id="SM00448">
    <property type="entry name" value="REC"/>
    <property type="match status" value="1"/>
</dbReference>
<dbReference type="PROSITE" id="PS00622">
    <property type="entry name" value="HTH_LUXR_1"/>
    <property type="match status" value="1"/>
</dbReference>
<organism evidence="6 7">
    <name type="scientific">Arachnia rubra</name>
    <dbReference type="NCBI Taxonomy" id="1547448"/>
    <lineage>
        <taxon>Bacteria</taxon>
        <taxon>Bacillati</taxon>
        <taxon>Actinomycetota</taxon>
        <taxon>Actinomycetes</taxon>
        <taxon>Propionibacteriales</taxon>
        <taxon>Propionibacteriaceae</taxon>
        <taxon>Arachnia</taxon>
    </lineage>
</organism>
<dbReference type="PANTHER" id="PTHR43214">
    <property type="entry name" value="TWO-COMPONENT RESPONSE REGULATOR"/>
    <property type="match status" value="1"/>
</dbReference>
<dbReference type="Pfam" id="PF00072">
    <property type="entry name" value="Response_reg"/>
    <property type="match status" value="1"/>
</dbReference>
<evidence type="ECO:0000313" key="7">
    <source>
        <dbReference type="Proteomes" id="UP000678513"/>
    </source>
</evidence>
<feature type="domain" description="HTH luxR-type" evidence="4">
    <location>
        <begin position="148"/>
        <end position="214"/>
    </location>
</feature>
<keyword evidence="2" id="KW-0238">DNA-binding</keyword>
<feature type="domain" description="Response regulatory" evidence="5">
    <location>
        <begin position="7"/>
        <end position="123"/>
    </location>
</feature>
<evidence type="ECO:0000259" key="4">
    <source>
        <dbReference type="PROSITE" id="PS50043"/>
    </source>
</evidence>
<dbReference type="PROSITE" id="PS50110">
    <property type="entry name" value="RESPONSE_REGULATORY"/>
    <property type="match status" value="1"/>
</dbReference>
<dbReference type="SMART" id="SM00421">
    <property type="entry name" value="HTH_LUXR"/>
    <property type="match status" value="1"/>
</dbReference>